<evidence type="ECO:0000313" key="1">
    <source>
        <dbReference type="EMBL" id="CAI9564220.1"/>
    </source>
</evidence>
<evidence type="ECO:0000313" key="2">
    <source>
        <dbReference type="Proteomes" id="UP001162483"/>
    </source>
</evidence>
<comment type="caution">
    <text evidence="1">The sequence shown here is derived from an EMBL/GenBank/DDBJ whole genome shotgun (WGS) entry which is preliminary data.</text>
</comment>
<sequence length="106" mass="11263">MSSENKDSLWELPVSGMDSALVVGLSCRVGCSTRADQGRCSQQPEAHSCNQPNLGLIAEGVLHWWWDSPAVWAAVPGLTSGCSQQPEAHSCNQPNLGLIAEGVFKA</sequence>
<keyword evidence="2" id="KW-1185">Reference proteome</keyword>
<dbReference type="Proteomes" id="UP001162483">
    <property type="component" value="Unassembled WGS sequence"/>
</dbReference>
<proteinExistence type="predicted"/>
<accession>A0ABN9CVI0</accession>
<organism evidence="1 2">
    <name type="scientific">Staurois parvus</name>
    <dbReference type="NCBI Taxonomy" id="386267"/>
    <lineage>
        <taxon>Eukaryota</taxon>
        <taxon>Metazoa</taxon>
        <taxon>Chordata</taxon>
        <taxon>Craniata</taxon>
        <taxon>Vertebrata</taxon>
        <taxon>Euteleostomi</taxon>
        <taxon>Amphibia</taxon>
        <taxon>Batrachia</taxon>
        <taxon>Anura</taxon>
        <taxon>Neobatrachia</taxon>
        <taxon>Ranoidea</taxon>
        <taxon>Ranidae</taxon>
        <taxon>Staurois</taxon>
    </lineage>
</organism>
<name>A0ABN9CVI0_9NEOB</name>
<dbReference type="EMBL" id="CATNWA010012854">
    <property type="protein sequence ID" value="CAI9564220.1"/>
    <property type="molecule type" value="Genomic_DNA"/>
</dbReference>
<reference evidence="1" key="1">
    <citation type="submission" date="2023-05" db="EMBL/GenBank/DDBJ databases">
        <authorList>
            <person name="Stuckert A."/>
        </authorList>
    </citation>
    <scope>NUCLEOTIDE SEQUENCE</scope>
</reference>
<protein>
    <submittedName>
        <fullName evidence="1">Uncharacterized protein</fullName>
    </submittedName>
</protein>
<gene>
    <name evidence="1" type="ORF">SPARVUS_LOCUS5864980</name>
</gene>